<reference evidence="8" key="1">
    <citation type="submission" date="2013-01" db="EMBL/GenBank/DDBJ databases">
        <title>Draft Genome Sequence of a Mulberry Tree, Morus notabilis C.K. Schneid.</title>
        <authorList>
            <person name="He N."/>
            <person name="Zhao S."/>
        </authorList>
    </citation>
    <scope>NUCLEOTIDE SEQUENCE</scope>
</reference>
<feature type="domain" description="BRCT" evidence="6">
    <location>
        <begin position="6"/>
        <end position="96"/>
    </location>
</feature>
<dbReference type="Pfam" id="PF00533">
    <property type="entry name" value="BRCT"/>
    <property type="match status" value="1"/>
</dbReference>
<evidence type="ECO:0000256" key="1">
    <source>
        <dbReference type="ARBA" id="ARBA00022723"/>
    </source>
</evidence>
<feature type="region of interest" description="Disordered" evidence="5">
    <location>
        <begin position="762"/>
        <end position="796"/>
    </location>
</feature>
<dbReference type="InterPro" id="IPR001965">
    <property type="entry name" value="Znf_PHD"/>
</dbReference>
<dbReference type="SMART" id="SM00249">
    <property type="entry name" value="PHD"/>
    <property type="match status" value="1"/>
</dbReference>
<evidence type="ECO:0000256" key="4">
    <source>
        <dbReference type="SAM" id="Coils"/>
    </source>
</evidence>
<dbReference type="Pfam" id="PF12738">
    <property type="entry name" value="PTCB-BRCT"/>
    <property type="match status" value="1"/>
</dbReference>
<dbReference type="EMBL" id="KE344377">
    <property type="protein sequence ID" value="EXB59333.1"/>
    <property type="molecule type" value="Genomic_DNA"/>
</dbReference>
<keyword evidence="8" id="KW-1185">Reference proteome</keyword>
<feature type="region of interest" description="Disordered" evidence="5">
    <location>
        <begin position="546"/>
        <end position="586"/>
    </location>
</feature>
<dbReference type="InterPro" id="IPR001357">
    <property type="entry name" value="BRCT_dom"/>
</dbReference>
<feature type="region of interest" description="Disordered" evidence="5">
    <location>
        <begin position="247"/>
        <end position="266"/>
    </location>
</feature>
<dbReference type="PANTHER" id="PTHR47181:SF2">
    <property type="entry name" value="BRCA1 C TERMINUS DOMAIN CONTAINING PROTEIN, EXPRESSED"/>
    <property type="match status" value="1"/>
</dbReference>
<dbReference type="InterPro" id="IPR013083">
    <property type="entry name" value="Znf_RING/FYVE/PHD"/>
</dbReference>
<keyword evidence="2" id="KW-0863">Zinc-finger</keyword>
<dbReference type="Proteomes" id="UP000030645">
    <property type="component" value="Unassembled WGS sequence"/>
</dbReference>
<feature type="compositionally biased region" description="Basic residues" evidence="5">
    <location>
        <begin position="1274"/>
        <end position="1286"/>
    </location>
</feature>
<dbReference type="InterPro" id="IPR011011">
    <property type="entry name" value="Znf_FYVE_PHD"/>
</dbReference>
<feature type="compositionally biased region" description="Basic residues" evidence="5">
    <location>
        <begin position="891"/>
        <end position="903"/>
    </location>
</feature>
<keyword evidence="3" id="KW-0862">Zinc</keyword>
<feature type="region of interest" description="Disordered" evidence="5">
    <location>
        <begin position="824"/>
        <end position="853"/>
    </location>
</feature>
<dbReference type="CDD" id="cd17738">
    <property type="entry name" value="BRCT_TopBP1_rpt7"/>
    <property type="match status" value="1"/>
</dbReference>
<feature type="domain" description="BRCT" evidence="6">
    <location>
        <begin position="967"/>
        <end position="1049"/>
    </location>
</feature>
<evidence type="ECO:0000256" key="5">
    <source>
        <dbReference type="SAM" id="MobiDB-lite"/>
    </source>
</evidence>
<evidence type="ECO:0000256" key="3">
    <source>
        <dbReference type="ARBA" id="ARBA00022833"/>
    </source>
</evidence>
<feature type="coiled-coil region" evidence="4">
    <location>
        <begin position="176"/>
        <end position="203"/>
    </location>
</feature>
<dbReference type="SMART" id="SM00292">
    <property type="entry name" value="BRCT"/>
    <property type="match status" value="4"/>
</dbReference>
<feature type="region of interest" description="Disordered" evidence="5">
    <location>
        <begin position="291"/>
        <end position="329"/>
    </location>
</feature>
<organism evidence="7 8">
    <name type="scientific">Morus notabilis</name>
    <dbReference type="NCBI Taxonomy" id="981085"/>
    <lineage>
        <taxon>Eukaryota</taxon>
        <taxon>Viridiplantae</taxon>
        <taxon>Streptophyta</taxon>
        <taxon>Embryophyta</taxon>
        <taxon>Tracheophyta</taxon>
        <taxon>Spermatophyta</taxon>
        <taxon>Magnoliopsida</taxon>
        <taxon>eudicotyledons</taxon>
        <taxon>Gunneridae</taxon>
        <taxon>Pentapetalae</taxon>
        <taxon>rosids</taxon>
        <taxon>fabids</taxon>
        <taxon>Rosales</taxon>
        <taxon>Moraceae</taxon>
        <taxon>Moreae</taxon>
        <taxon>Morus</taxon>
    </lineage>
</organism>
<dbReference type="STRING" id="981085.W9QYJ6"/>
<keyword evidence="4" id="KW-0175">Coiled coil</keyword>
<accession>W9QYJ6</accession>
<dbReference type="Gene3D" id="3.30.40.10">
    <property type="entry name" value="Zinc/RING finger domain, C3HC4 (zinc finger)"/>
    <property type="match status" value="1"/>
</dbReference>
<dbReference type="Gene3D" id="3.40.50.10190">
    <property type="entry name" value="BRCT domain"/>
    <property type="match status" value="4"/>
</dbReference>
<name>W9QYJ6_9ROSA</name>
<dbReference type="PROSITE" id="PS50172">
    <property type="entry name" value="BRCT"/>
    <property type="match status" value="3"/>
</dbReference>
<feature type="region of interest" description="Disordered" evidence="5">
    <location>
        <begin position="344"/>
        <end position="375"/>
    </location>
</feature>
<evidence type="ECO:0000313" key="7">
    <source>
        <dbReference type="EMBL" id="EXB59333.1"/>
    </source>
</evidence>
<feature type="compositionally biased region" description="Polar residues" evidence="5">
    <location>
        <begin position="252"/>
        <end position="266"/>
    </location>
</feature>
<evidence type="ECO:0000256" key="2">
    <source>
        <dbReference type="ARBA" id="ARBA00022771"/>
    </source>
</evidence>
<proteinExistence type="predicted"/>
<keyword evidence="1" id="KW-0479">Metal-binding</keyword>
<feature type="compositionally biased region" description="Polar residues" evidence="5">
    <location>
        <begin position="303"/>
        <end position="316"/>
    </location>
</feature>
<feature type="domain" description="BRCT" evidence="6">
    <location>
        <begin position="109"/>
        <end position="193"/>
    </location>
</feature>
<feature type="region of interest" description="Disordered" evidence="5">
    <location>
        <begin position="599"/>
        <end position="626"/>
    </location>
</feature>
<sequence length="1286" mass="141447">MFETNHSAKPFIGVRFVLSGFDLPNEQKVRSKLVEGGGVDAGQYSKNCTHVIVDNIVYDDPLCVTARRDCKTLVTGLWVDHSFDIGMPVDATSIMYRPLRDLNGIPGAKGLIMCLTGYQRQDRDDIMTMVGLMGAQFSKPLVATKVTHLICYKFEGEKYDLAKKLPKVKLVNHRWLEDCSYAMEMMEAEAKDSEEEAEDTSVKQMEGNMHRSPILKSGYLEPRKSPKLVVETSNILPESALSKDPYIDNTKSRVSGPSIENKSDQASSFNEFPFSKALDYRDAGGVEATTYNKMPDPHCRTPISKNATNDLTSSSWIAERPPHSEGKFSAVSYQRKTPRRLGELSRNGFALDNEPMGKLESDDLSSSLSKAEHSKDRIGSDSVAALPKNIYLQFGEKPTGFSPWKRALAGSFPSPNLQKNDDARPCIRRSPSPSDKILEAQATSFYDGLPETNVIRSALSNMYSVNDCADVNSALDSRCTDVITRSPIFTKPSPRELPFSRAMLSEFKQQDNGNENTSISPRRLKISSSSVSEFSEFDVGNSTHAAAGMREPQNQQPDGKGSSASKRDSMTNSNGPSSSSFVGNDNSATKLLRKTMVAKKTLGSGPKLGSTANKKGSIYSGKKSVQQNDAPVCLSGENNEKYAHAMKPELCSTIVSNDGPRNEETIAANKPEDIAVHRTGSLDDETETPEENIEQVLEDATFKKESVAPFELIGKSDILRENESTGLHHLFNDASASTHAVAPEEGRGGNASENAVDGSISAMAEPSSKVDGLTRKRQKGKTGAVGKSMTKKVDDAKEVMKSKELVEEANASEDAVDGNISAMAETSSKGEGLERKRQKGKTGAVGQSKMKKAEDVKEVIKSKERVEETNDIDGIKEVENEKRAVTCPVAKSKHRNVSKKKLQKSAEEEKENKPIDLGTENRSEAKRFAEKQAVSPNVEQTSAKFGANSSRQVVGVTNKALPEPACFILSGHRLQRKEFQKVIRRLNGRFCRDSHQWSYQATHFIAPCPIRRTEKFFAAAASGRWILKTDYLAASNSAGKFIGEEPYEWYKNGLSEDGAINLEAPRKWRLLRERTGHGAFHGMRVIVYGECMAPPLDTLKRVVKAGDGTILATSPPYTRFLDSGVDFAIVVPGMPRVDVWVQEFLKHEIPCVVADYLVEYVCKPGYSLEKHVLYNSHAWADKSLVRLQARAEEVVTDLIPPEDHGSDDVSCKVCGCRDRGEVMLICGDESGSTGCGVGCHIDCCDPPFEDIPEDDWFCSECSDRRSKSSETPSKRRKKGTSSVKCK</sequence>
<dbReference type="SUPFAM" id="SSF52113">
    <property type="entry name" value="BRCT domain"/>
    <property type="match status" value="3"/>
</dbReference>
<gene>
    <name evidence="7" type="ORF">L484_001913</name>
</gene>
<dbReference type="PANTHER" id="PTHR47181">
    <property type="entry name" value="BRCA1 C TERMINUS DOMAIN CONTAINING PROTEIN, EXPRESSED"/>
    <property type="match status" value="1"/>
</dbReference>
<dbReference type="InterPro" id="IPR044254">
    <property type="entry name" value="At4g02110-like"/>
</dbReference>
<feature type="compositionally biased region" description="Low complexity" evidence="5">
    <location>
        <begin position="570"/>
        <end position="580"/>
    </location>
</feature>
<dbReference type="eggNOG" id="KOG1929">
    <property type="taxonomic scope" value="Eukaryota"/>
</dbReference>
<feature type="region of interest" description="Disordered" evidence="5">
    <location>
        <begin position="889"/>
        <end position="922"/>
    </location>
</feature>
<dbReference type="InterPro" id="IPR036420">
    <property type="entry name" value="BRCT_dom_sf"/>
</dbReference>
<protein>
    <submittedName>
        <fullName evidence="7">BRCT domain-containing protein</fullName>
    </submittedName>
</protein>
<dbReference type="CDD" id="cd17711">
    <property type="entry name" value="BRCT_PAXIP1_rpt3"/>
    <property type="match status" value="1"/>
</dbReference>
<evidence type="ECO:0000313" key="8">
    <source>
        <dbReference type="Proteomes" id="UP000030645"/>
    </source>
</evidence>
<feature type="compositionally biased region" description="Basic and acidic residues" evidence="5">
    <location>
        <begin position="904"/>
        <end position="922"/>
    </location>
</feature>
<dbReference type="eggNOG" id="KOG0825">
    <property type="taxonomic scope" value="Eukaryota"/>
</dbReference>
<dbReference type="SUPFAM" id="SSF57903">
    <property type="entry name" value="FYVE/PHD zinc finger"/>
    <property type="match status" value="1"/>
</dbReference>
<evidence type="ECO:0000259" key="6">
    <source>
        <dbReference type="PROSITE" id="PS50172"/>
    </source>
</evidence>
<dbReference type="GO" id="GO:0008270">
    <property type="term" value="F:zinc ion binding"/>
    <property type="evidence" value="ECO:0007669"/>
    <property type="project" value="UniProtKB-KW"/>
</dbReference>
<feature type="region of interest" description="Disordered" evidence="5">
    <location>
        <begin position="1261"/>
        <end position="1286"/>
    </location>
</feature>